<comment type="caution">
    <text evidence="1">The sequence shown here is derived from an EMBL/GenBank/DDBJ whole genome shotgun (WGS) entry which is preliminary data.</text>
</comment>
<evidence type="ECO:0000313" key="1">
    <source>
        <dbReference type="EMBL" id="KFN93215.1"/>
    </source>
</evidence>
<dbReference type="Proteomes" id="UP000029381">
    <property type="component" value="Unassembled WGS sequence"/>
</dbReference>
<dbReference type="EMBL" id="JPVT01000006">
    <property type="protein sequence ID" value="KFN93215.1"/>
    <property type="molecule type" value="Genomic_DNA"/>
</dbReference>
<keyword evidence="2" id="KW-1185">Reference proteome</keyword>
<name>A0A091C8V2_9ENTE</name>
<protein>
    <submittedName>
        <fullName evidence="1">Uncharacterized protein</fullName>
    </submittedName>
</protein>
<accession>A0A091C8V2</accession>
<gene>
    <name evidence="1" type="ORF">TMU3MR103_0042</name>
</gene>
<sequence length="263" mass="30689">MADFIYVLIDNISNAVLTRGFSTADFHQAIVHYPKNLLLLDPSSELGEYENHTAMKVIRGSKAVENYFQIVNKKRTTDTNKWIDFTDPMMLKELSPIEISELLYFGHMKTHLHSPFFYKLQNNFAYFDLQDSLSRVYYRYLDEFYQVLAQKITHIITEILNARRSPFRKDHPVETLPLNIVKKLSELMKAGVLFSFKQTEFQNKKYQIPLFLVEDTRIRMGEPSFKNDAFIGNLTYYSSKKTWGLDVDQDDLDLGALSNIPLS</sequence>
<evidence type="ECO:0000313" key="2">
    <source>
        <dbReference type="Proteomes" id="UP000029381"/>
    </source>
</evidence>
<reference evidence="1 2" key="1">
    <citation type="submission" date="2014-08" db="EMBL/GenBank/DDBJ databases">
        <title>Genome sequence of Tetragenococcus muriaticus.</title>
        <authorList>
            <person name="Chuea-nongthon C."/>
            <person name="Rodtong S."/>
            <person name="Yongsawatdigul J."/>
            <person name="Steele J.L."/>
            <person name="Liu X.-y."/>
            <person name="Speers J."/>
            <person name="Glasner J.D."/>
            <person name="Neeno-Eckwall E.C."/>
        </authorList>
    </citation>
    <scope>NUCLEOTIDE SEQUENCE [LARGE SCALE GENOMIC DNA]</scope>
    <source>
        <strain evidence="1 2">3MR10-3</strain>
    </source>
</reference>
<dbReference type="RefSeq" id="WP_028789555.1">
    <property type="nucleotide sequence ID" value="NZ_JPVT01000006.1"/>
</dbReference>
<organism evidence="1 2">
    <name type="scientific">Tetragenococcus muriaticus 3MR10-3</name>
    <dbReference type="NCBI Taxonomy" id="1302648"/>
    <lineage>
        <taxon>Bacteria</taxon>
        <taxon>Bacillati</taxon>
        <taxon>Bacillota</taxon>
        <taxon>Bacilli</taxon>
        <taxon>Lactobacillales</taxon>
        <taxon>Enterococcaceae</taxon>
        <taxon>Tetragenococcus</taxon>
    </lineage>
</organism>
<dbReference type="AlphaFoldDB" id="A0A091C8V2"/>
<proteinExistence type="predicted"/>
<dbReference type="PATRIC" id="fig|1302648.3.peg.42"/>